<reference evidence="1" key="2">
    <citation type="journal article" date="2021" name="Genome Biol. Evol.">
        <title>Developing a high-quality reference genome for a parasitic bivalve with doubly uniparental inheritance (Bivalvia: Unionida).</title>
        <authorList>
            <person name="Smith C.H."/>
        </authorList>
    </citation>
    <scope>NUCLEOTIDE SEQUENCE</scope>
    <source>
        <strain evidence="1">CHS0354</strain>
        <tissue evidence="1">Mantle</tissue>
    </source>
</reference>
<dbReference type="EMBL" id="JAEAOA010001311">
    <property type="protein sequence ID" value="KAK3611865.1"/>
    <property type="molecule type" value="Genomic_DNA"/>
</dbReference>
<protein>
    <submittedName>
        <fullName evidence="1">Uncharacterized protein</fullName>
    </submittedName>
</protein>
<dbReference type="Proteomes" id="UP001195483">
    <property type="component" value="Unassembled WGS sequence"/>
</dbReference>
<reference evidence="1" key="1">
    <citation type="journal article" date="2021" name="Genome Biol. Evol.">
        <title>A High-Quality Reference Genome for a Parasitic Bivalve with Doubly Uniparental Inheritance (Bivalvia: Unionida).</title>
        <authorList>
            <person name="Smith C.H."/>
        </authorList>
    </citation>
    <scope>NUCLEOTIDE SEQUENCE</scope>
    <source>
        <strain evidence="1">CHS0354</strain>
    </source>
</reference>
<dbReference type="AlphaFoldDB" id="A0AAE0WGN0"/>
<keyword evidence="2" id="KW-1185">Reference proteome</keyword>
<comment type="caution">
    <text evidence="1">The sequence shown here is derived from an EMBL/GenBank/DDBJ whole genome shotgun (WGS) entry which is preliminary data.</text>
</comment>
<accession>A0AAE0WGN0</accession>
<proteinExistence type="predicted"/>
<name>A0AAE0WGN0_9BIVA</name>
<gene>
    <name evidence="1" type="ORF">CHS0354_021286</name>
</gene>
<evidence type="ECO:0000313" key="2">
    <source>
        <dbReference type="Proteomes" id="UP001195483"/>
    </source>
</evidence>
<evidence type="ECO:0000313" key="1">
    <source>
        <dbReference type="EMBL" id="KAK3611865.1"/>
    </source>
</evidence>
<sequence length="168" mass="19424">MGRHLKCGSCHDVIVRKYGKNSFHLLLRSGQMPTAEQRKFIEKRLPKARFTVFISVCDKSEKLIRKDIHRTMRTDAEQRGHQSPIREDAQTNVLSLKQQSNSVVKEHEDTCNESIITYEKEQFLYFELHVIDGTDTLPDCNTNHRVLEKLKEIFVSPAQSVQNGQNGK</sequence>
<reference evidence="1" key="3">
    <citation type="submission" date="2023-05" db="EMBL/GenBank/DDBJ databases">
        <authorList>
            <person name="Smith C.H."/>
        </authorList>
    </citation>
    <scope>NUCLEOTIDE SEQUENCE</scope>
    <source>
        <strain evidence="1">CHS0354</strain>
        <tissue evidence="1">Mantle</tissue>
    </source>
</reference>
<organism evidence="1 2">
    <name type="scientific">Potamilus streckersoni</name>
    <dbReference type="NCBI Taxonomy" id="2493646"/>
    <lineage>
        <taxon>Eukaryota</taxon>
        <taxon>Metazoa</taxon>
        <taxon>Spiralia</taxon>
        <taxon>Lophotrochozoa</taxon>
        <taxon>Mollusca</taxon>
        <taxon>Bivalvia</taxon>
        <taxon>Autobranchia</taxon>
        <taxon>Heteroconchia</taxon>
        <taxon>Palaeoheterodonta</taxon>
        <taxon>Unionida</taxon>
        <taxon>Unionoidea</taxon>
        <taxon>Unionidae</taxon>
        <taxon>Ambleminae</taxon>
        <taxon>Lampsilini</taxon>
        <taxon>Potamilus</taxon>
    </lineage>
</organism>